<evidence type="ECO:0000256" key="3">
    <source>
        <dbReference type="ARBA" id="ARBA00022804"/>
    </source>
</evidence>
<sequence>MTLWLQQSGTLYLPPAKPVAKVLNTDDYVIGTNLFFYASSERLLTVGHPYFEIPNTAVPGTLAVPKVSGSQYRVFRCVLPDPNKFALIDKTVFNSERERLVWKIRGLQLGRGGPLGLGTTGHPLFNKVADTENPNQYPPKETDEQRQNVSMDPKQVQMLIVGCEPALGEHWDVAKPCDGEVNQGQCPPIQLLNTVIEDGDMCDIGFGAANFRTLQEDKSGVPLDIVDSICKWPDLIKMEQDVYGDRCFFFTKKEQAYARHYFARAGTNGDSLPDGTEEGEEQVYFNPARNGDNLPQTNLGSYTYFPTVSGSLVSSEGQLFNRPYWIQRAQGPNNAVCWNNNLFLTVVDNTRNTNFTISVYNKGASVPNPTQYVYKASEFNQYLRHVEEYDVELVFQLCKVSLDPDILAHLNVMDPTILENWQLAFVPPPPQSIEDNYRYIRSLATKCPPDDTEAENKDPYKKFSFWTVDLTERFSSELSQFPLGRKFLFQAGLQRSYTGSDNYVRTKRVRNNTSAGGTKRAKRRRVN</sequence>
<dbReference type="GO" id="GO:0019062">
    <property type="term" value="P:virion attachment to host cell"/>
    <property type="evidence" value="ECO:0007669"/>
    <property type="project" value="UniProtKB-UniRule"/>
</dbReference>
<evidence type="ECO:0000256" key="1">
    <source>
        <dbReference type="ARBA" id="ARBA00022561"/>
    </source>
</evidence>
<dbReference type="GO" id="GO:0042025">
    <property type="term" value="C:host cell nucleus"/>
    <property type="evidence" value="ECO:0007669"/>
    <property type="project" value="UniProtKB-SubCell"/>
</dbReference>
<organism evidence="9 10">
    <name type="scientific">human papillomavirus 119</name>
    <dbReference type="NCBI Taxonomy" id="765051"/>
    <lineage>
        <taxon>Viruses</taxon>
        <taxon>Monodnaviria</taxon>
        <taxon>Shotokuvirae</taxon>
        <taxon>Cossaviricota</taxon>
        <taxon>Papovaviricetes</taxon>
        <taxon>Zurhausenvirales</taxon>
        <taxon>Papillomaviridae</taxon>
        <taxon>Firstpapillomavirinae</taxon>
        <taxon>Gammapapillomavirus</taxon>
        <taxon>Gammapapillomavirus 8</taxon>
    </lineage>
</organism>
<evidence type="ECO:0000256" key="2">
    <source>
        <dbReference type="ARBA" id="ARBA00022581"/>
    </source>
</evidence>
<keyword evidence="7" id="KW-1048">Host nucleus</keyword>
<keyword evidence="3 7" id="KW-1161">Viral attachment to host cell</keyword>
<accession>D7P165</accession>
<dbReference type="GO" id="GO:0005198">
    <property type="term" value="F:structural molecule activity"/>
    <property type="evidence" value="ECO:0007669"/>
    <property type="project" value="UniProtKB-UniRule"/>
</dbReference>
<protein>
    <recommendedName>
        <fullName evidence="7 8">Major capsid protein L1</fullName>
    </recommendedName>
</protein>
<evidence type="ECO:0000313" key="9">
    <source>
        <dbReference type="EMBL" id="ADH29797.1"/>
    </source>
</evidence>
<dbReference type="PRINTS" id="PR00865">
    <property type="entry name" value="HPVCAPSIDL1"/>
</dbReference>
<reference evidence="9 10" key="1">
    <citation type="journal article" date="2010" name="Virology">
        <title>Classification of papillomaviruses (PVs) based on 189 PV types and proposal of taxonomic amendments.</title>
        <authorList>
            <person name="Bernard H.U."/>
            <person name="Burk R.D."/>
            <person name="Chen Z."/>
            <person name="van Doorslaer K."/>
            <person name="Hausen H."/>
            <person name="de Villiers E.M."/>
        </authorList>
    </citation>
    <scope>NUCLEOTIDE SEQUENCE [LARGE SCALE GENOMIC DNA]</scope>
    <source>
        <strain evidence="9">CL3647</strain>
    </source>
</reference>
<dbReference type="InterPro" id="IPR036973">
    <property type="entry name" value="Capsid_L1_sf_Papillomavir"/>
</dbReference>
<keyword evidence="5 7" id="KW-0426">Late protein</keyword>
<keyword evidence="6 7" id="KW-1160">Virus entry into host cell</keyword>
<keyword evidence="1 7" id="KW-0167">Capsid protein</keyword>
<evidence type="ECO:0000313" key="10">
    <source>
        <dbReference type="Proteomes" id="UP000101696"/>
    </source>
</evidence>
<keyword evidence="7" id="KW-1164">Virus endocytosis by host</keyword>
<keyword evidence="8" id="KW-1145">T=7 icosahedral capsid protein</keyword>
<keyword evidence="4 7" id="KW-0946">Virion</keyword>
<comment type="subcellular location">
    <subcellularLocation>
        <location evidence="7">Virion</location>
    </subcellularLocation>
    <subcellularLocation>
        <location evidence="7">Host nucleus</location>
    </subcellularLocation>
</comment>
<dbReference type="Pfam" id="PF00500">
    <property type="entry name" value="Late_protein_L1"/>
    <property type="match status" value="1"/>
</dbReference>
<comment type="similarity">
    <text evidence="7 8">Belongs to the papillomaviridae L1 protein family.</text>
</comment>
<dbReference type="Proteomes" id="UP000101696">
    <property type="component" value="Genome"/>
</dbReference>
<dbReference type="HAMAP" id="MF_04002">
    <property type="entry name" value="PPV_L1"/>
    <property type="match status" value="1"/>
</dbReference>
<dbReference type="GO" id="GO:0039620">
    <property type="term" value="C:T=7 icosahedral viral capsid"/>
    <property type="evidence" value="ECO:0007669"/>
    <property type="project" value="UniProtKB-UniRule"/>
</dbReference>
<evidence type="ECO:0000256" key="5">
    <source>
        <dbReference type="ARBA" id="ARBA00022921"/>
    </source>
</evidence>
<keyword evidence="7" id="KW-1015">Disulfide bond</keyword>
<dbReference type="SUPFAM" id="SSF88648">
    <property type="entry name" value="Group I dsDNA viruses"/>
    <property type="match status" value="1"/>
</dbReference>
<dbReference type="GO" id="GO:0075509">
    <property type="term" value="P:endocytosis involved in viral entry into host cell"/>
    <property type="evidence" value="ECO:0007669"/>
    <property type="project" value="UniProtKB-KW"/>
</dbReference>
<proteinExistence type="inferred from homology"/>
<keyword evidence="2 7" id="KW-0945">Host-virus interaction</keyword>
<dbReference type="InterPro" id="IPR011222">
    <property type="entry name" value="dsDNA_vir_gr_I_capsid"/>
</dbReference>
<keyword evidence="7" id="KW-1162">Viral penetration into host cytoplasm</keyword>
<evidence type="ECO:0000256" key="6">
    <source>
        <dbReference type="ARBA" id="ARBA00023296"/>
    </source>
</evidence>
<evidence type="ECO:0000256" key="8">
    <source>
        <dbReference type="RuleBase" id="RU361248"/>
    </source>
</evidence>
<evidence type="ECO:0000256" key="4">
    <source>
        <dbReference type="ARBA" id="ARBA00022844"/>
    </source>
</evidence>
<comment type="function">
    <text evidence="7 8">Forms an icosahedral capsid with a T=7 symmetry and a 50 nm diameter. The capsid is composed of 72 pentamers linked to each other by disulfide bonds and associated with L2 proteins. Binds to heparan sulfate proteoglycans on cell surface of basal layer keratinocytes to provide initial virion attachment. This binding mediates a conformational change in the virus capsid that facilitates efficient infection. The virion enters the host cell via endocytosis. During virus trafficking, L1 protein dissociates from the viral DNA and the genomic DNA is released to the host nucleus. The virion assembly takes place within the cell nucleus. Encapsulates the genomic DNA together with protein L2.</text>
</comment>
<feature type="disulfide bond" description="Interchain (with Cys-447)" evidence="7">
    <location>
        <position position="177"/>
    </location>
</feature>
<feature type="disulfide bond" description="Interchain (with Cys-177)" evidence="7">
    <location>
        <position position="447"/>
    </location>
</feature>
<evidence type="ECO:0000256" key="7">
    <source>
        <dbReference type="HAMAP-Rule" id="MF_04002"/>
    </source>
</evidence>
<dbReference type="Gene3D" id="2.60.175.20">
    <property type="entry name" value="Major capsid L1 (late) superfamily, Papillomavirus"/>
    <property type="match status" value="2"/>
</dbReference>
<dbReference type="EMBL" id="GQ845441">
    <property type="protein sequence ID" value="ADH29797.1"/>
    <property type="molecule type" value="Genomic_DNA"/>
</dbReference>
<comment type="subunit">
    <text evidence="7">Self-assembles into homopentamers. The capsid has an icosahedral symmetry and consists of 72 capsomers, with each capsomer being a pentamer of L1. Interacts with the minor capsid protein L2; this interaction is necessary for viral genome encapsidation. Interacts with protein E2; this interaction enhances E2-dependent replication and transcription activation.</text>
</comment>
<name>D7P165_9PAPI</name>
<dbReference type="InterPro" id="IPR002210">
    <property type="entry name" value="Capsid_L1_Papillomavir"/>
</dbReference>
<gene>
    <name evidence="7 8 9" type="primary">L1</name>
</gene>